<dbReference type="Proteomes" id="UP000003009">
    <property type="component" value="Unassembled WGS sequence"/>
</dbReference>
<name>C4GN42_9NEIS</name>
<dbReference type="EMBL" id="ACJW02000008">
    <property type="protein sequence ID" value="EEP66727.1"/>
    <property type="molecule type" value="Genomic_DNA"/>
</dbReference>
<keyword evidence="2" id="KW-1185">Reference proteome</keyword>
<protein>
    <submittedName>
        <fullName evidence="1">Uncharacterized protein</fullName>
    </submittedName>
</protein>
<organism evidence="1 2">
    <name type="scientific">Kingella oralis ATCC 51147</name>
    <dbReference type="NCBI Taxonomy" id="629741"/>
    <lineage>
        <taxon>Bacteria</taxon>
        <taxon>Pseudomonadati</taxon>
        <taxon>Pseudomonadota</taxon>
        <taxon>Betaproteobacteria</taxon>
        <taxon>Neisseriales</taxon>
        <taxon>Neisseriaceae</taxon>
        <taxon>Kingella</taxon>
    </lineage>
</organism>
<reference evidence="1" key="1">
    <citation type="submission" date="2009-04" db="EMBL/GenBank/DDBJ databases">
        <authorList>
            <person name="Weinstock G."/>
            <person name="Sodergren E."/>
            <person name="Clifton S."/>
            <person name="Fulton L."/>
            <person name="Fulton B."/>
            <person name="Courtney L."/>
            <person name="Fronick C."/>
            <person name="Harrison M."/>
            <person name="Strong C."/>
            <person name="Farmer C."/>
            <person name="Delahaunty K."/>
            <person name="Markovic C."/>
            <person name="Hall O."/>
            <person name="Minx P."/>
            <person name="Tomlinson C."/>
            <person name="Mitreva M."/>
            <person name="Nelson J."/>
            <person name="Hou S."/>
            <person name="Wollam A."/>
            <person name="Pepin K.H."/>
            <person name="Johnson M."/>
            <person name="Bhonagiri V."/>
            <person name="Nash W.E."/>
            <person name="Warren W."/>
            <person name="Chinwalla A."/>
            <person name="Mardis E.R."/>
            <person name="Wilson R.K."/>
        </authorList>
    </citation>
    <scope>NUCLEOTIDE SEQUENCE [LARGE SCALE GENOMIC DNA]</scope>
    <source>
        <strain evidence="1">ATCC 51147</strain>
    </source>
</reference>
<evidence type="ECO:0000313" key="1">
    <source>
        <dbReference type="EMBL" id="EEP66727.1"/>
    </source>
</evidence>
<gene>
    <name evidence="1" type="ORF">GCWU000324_03131</name>
</gene>
<sequence length="82" mass="8541">MVGGETPARAMLNNGRLRGEVWSSCWADGGGGAAGCCSIGVSGCFVSCVRSEAAHPTICCFYCGSVVNLKLFKRFQAALIAY</sequence>
<accession>C4GN42</accession>
<dbReference type="HOGENOM" id="CLU_2553730_0_0_4"/>
<dbReference type="AlphaFoldDB" id="C4GN42"/>
<comment type="caution">
    <text evidence="1">The sequence shown here is derived from an EMBL/GenBank/DDBJ whole genome shotgun (WGS) entry which is preliminary data.</text>
</comment>
<proteinExistence type="predicted"/>
<evidence type="ECO:0000313" key="2">
    <source>
        <dbReference type="Proteomes" id="UP000003009"/>
    </source>
</evidence>